<dbReference type="OrthoDB" id="8678477at2"/>
<dbReference type="AlphaFoldDB" id="A0A0C6P908"/>
<dbReference type="GeneID" id="69600380"/>
<protein>
    <submittedName>
        <fullName evidence="3">Putative exported protein</fullName>
    </submittedName>
</protein>
<dbReference type="Gene3D" id="3.40.190.10">
    <property type="entry name" value="Periplasmic binding protein-like II"/>
    <property type="match status" value="1"/>
</dbReference>
<dbReference type="Proteomes" id="UP000007564">
    <property type="component" value="Chromosome"/>
</dbReference>
<accession>A0A0C6P908</accession>
<dbReference type="InterPro" id="IPR042100">
    <property type="entry name" value="Bug_dom1"/>
</dbReference>
<feature type="signal peptide" evidence="2">
    <location>
        <begin position="1"/>
        <end position="17"/>
    </location>
</feature>
<keyword evidence="2" id="KW-0732">Signal</keyword>
<evidence type="ECO:0000313" key="4">
    <source>
        <dbReference type="Proteomes" id="UP000007564"/>
    </source>
</evidence>
<dbReference type="PIRSF" id="PIRSF017082">
    <property type="entry name" value="YflP"/>
    <property type="match status" value="1"/>
</dbReference>
<dbReference type="PANTHER" id="PTHR42928">
    <property type="entry name" value="TRICARBOXYLATE-BINDING PROTEIN"/>
    <property type="match status" value="1"/>
</dbReference>
<dbReference type="InterPro" id="IPR005064">
    <property type="entry name" value="BUG"/>
</dbReference>
<dbReference type="Pfam" id="PF03401">
    <property type="entry name" value="TctC"/>
    <property type="match status" value="1"/>
</dbReference>
<feature type="chain" id="PRO_5002190134" evidence="2">
    <location>
        <begin position="18"/>
        <end position="323"/>
    </location>
</feature>
<dbReference type="PANTHER" id="PTHR42928:SF5">
    <property type="entry name" value="BLR1237 PROTEIN"/>
    <property type="match status" value="1"/>
</dbReference>
<dbReference type="HOGENOM" id="CLU_045683_0_0_4"/>
<evidence type="ECO:0000256" key="1">
    <source>
        <dbReference type="ARBA" id="ARBA00006987"/>
    </source>
</evidence>
<dbReference type="EMBL" id="HE965806">
    <property type="protein sequence ID" value="CCJ56076.1"/>
    <property type="molecule type" value="Genomic_DNA"/>
</dbReference>
<proteinExistence type="inferred from homology"/>
<evidence type="ECO:0000313" key="3">
    <source>
        <dbReference type="EMBL" id="CCJ56076.1"/>
    </source>
</evidence>
<dbReference type="RefSeq" id="WP_003814685.1">
    <property type="nucleotide sequence ID" value="NC_019382.1"/>
</dbReference>
<dbReference type="Gene3D" id="3.40.190.150">
    <property type="entry name" value="Bordetella uptake gene, domain 1"/>
    <property type="match status" value="1"/>
</dbReference>
<gene>
    <name evidence="3" type="ORF">BN112_4162</name>
</gene>
<organism evidence="3 4">
    <name type="scientific">Bordetella bronchiseptica 253</name>
    <dbReference type="NCBI Taxonomy" id="568707"/>
    <lineage>
        <taxon>Bacteria</taxon>
        <taxon>Pseudomonadati</taxon>
        <taxon>Pseudomonadota</taxon>
        <taxon>Betaproteobacteria</taxon>
        <taxon>Burkholderiales</taxon>
        <taxon>Alcaligenaceae</taxon>
        <taxon>Bordetella</taxon>
    </lineage>
</organism>
<dbReference type="CDD" id="cd07012">
    <property type="entry name" value="PBP2_Bug_TTT"/>
    <property type="match status" value="1"/>
</dbReference>
<comment type="similarity">
    <text evidence="1">Belongs to the UPF0065 (bug) family.</text>
</comment>
<reference evidence="3 4" key="1">
    <citation type="journal article" date="2012" name="BMC Genomics">
        <title>Comparative genomics of the classical Bordetella subspecies: the evolution and exchange of virulence-associated diversity amongst closely related pathogens.</title>
        <authorList>
            <person name="Park J."/>
            <person name="Zhang Y."/>
            <person name="Buboltz A.M."/>
            <person name="Zhang X."/>
            <person name="Schuster S.C."/>
            <person name="Ahuja U."/>
            <person name="Liu M."/>
            <person name="Miller J.F."/>
            <person name="Sebaihia M."/>
            <person name="Bentley S.D."/>
            <person name="Parkhill J."/>
            <person name="Harvill E.T."/>
        </authorList>
    </citation>
    <scope>NUCLEOTIDE SEQUENCE [LARGE SCALE GENOMIC DNA]</scope>
    <source>
        <strain evidence="3 4">253</strain>
    </source>
</reference>
<name>A0A0C6P908_BORBO</name>
<dbReference type="SUPFAM" id="SSF53850">
    <property type="entry name" value="Periplasmic binding protein-like II"/>
    <property type="match status" value="1"/>
</dbReference>
<dbReference type="KEGG" id="bbh:BN112_4162"/>
<sequence length="323" mass="33925">MHSRTLALALLSVAALAQGGSARAASDYPAHPVKIIVSLPPGSGADTTARFLSKHLAERFKQPFVVENRPGGNSFIAAQAVATAPPDGYTLFVASNSPMTTNAAVFKNLPYDAVKDFAPVAPIARFPMALVVPANSPYRSVADLVAAARAAPGQLNFASGTATYQVVLELFHEQNGIKATHVPYKGTSAALADVAGGVVQYSVADVSAALPLIRGGKLRPLAVTSTRRIKDLPDVPTMQESGNKGFEAYAWTAAFFPAKVDPAIVARVSDAVQALVRSQEGKAFMEQLGGEPFVGGPDTLAAFQRDELASMRRIAKLANIQQE</sequence>
<evidence type="ECO:0000256" key="2">
    <source>
        <dbReference type="SAM" id="SignalP"/>
    </source>
</evidence>